<dbReference type="Proteomes" id="UP000483820">
    <property type="component" value="Chromosome X"/>
</dbReference>
<protein>
    <submittedName>
        <fullName evidence="2">Uncharacterized protein</fullName>
    </submittedName>
</protein>
<dbReference type="CTD" id="9819420"/>
<comment type="caution">
    <text evidence="2">The sequence shown here is derived from an EMBL/GenBank/DDBJ whole genome shotgun (WGS) entry which is preliminary data.</text>
</comment>
<gene>
    <name evidence="2" type="ORF">GCK72_025439</name>
</gene>
<proteinExistence type="predicted"/>
<evidence type="ECO:0000313" key="3">
    <source>
        <dbReference type="Proteomes" id="UP000483820"/>
    </source>
</evidence>
<accession>A0A6A5G2R0</accession>
<dbReference type="EMBL" id="WUAV01000006">
    <property type="protein sequence ID" value="KAF1748972.1"/>
    <property type="molecule type" value="Genomic_DNA"/>
</dbReference>
<feature type="region of interest" description="Disordered" evidence="1">
    <location>
        <begin position="62"/>
        <end position="170"/>
    </location>
</feature>
<name>A0A6A5G2R0_CAERE</name>
<evidence type="ECO:0000313" key="2">
    <source>
        <dbReference type="EMBL" id="KAF1748972.1"/>
    </source>
</evidence>
<dbReference type="KEGG" id="crq:GCK72_025439"/>
<organism evidence="2 3">
    <name type="scientific">Caenorhabditis remanei</name>
    <name type="common">Caenorhabditis vulgaris</name>
    <dbReference type="NCBI Taxonomy" id="31234"/>
    <lineage>
        <taxon>Eukaryota</taxon>
        <taxon>Metazoa</taxon>
        <taxon>Ecdysozoa</taxon>
        <taxon>Nematoda</taxon>
        <taxon>Chromadorea</taxon>
        <taxon>Rhabditida</taxon>
        <taxon>Rhabditina</taxon>
        <taxon>Rhabditomorpha</taxon>
        <taxon>Rhabditoidea</taxon>
        <taxon>Rhabditidae</taxon>
        <taxon>Peloderinae</taxon>
        <taxon>Caenorhabditis</taxon>
    </lineage>
</organism>
<feature type="compositionally biased region" description="Acidic residues" evidence="1">
    <location>
        <begin position="66"/>
        <end position="94"/>
    </location>
</feature>
<reference evidence="2 3" key="1">
    <citation type="submission" date="2019-12" db="EMBL/GenBank/DDBJ databases">
        <title>Chromosome-level assembly of the Caenorhabditis remanei genome.</title>
        <authorList>
            <person name="Teterina A.A."/>
            <person name="Willis J.H."/>
            <person name="Phillips P.C."/>
        </authorList>
    </citation>
    <scope>NUCLEOTIDE SEQUENCE [LARGE SCALE GENOMIC DNA]</scope>
    <source>
        <strain evidence="2 3">PX506</strain>
        <tissue evidence="2">Whole organism</tissue>
    </source>
</reference>
<dbReference type="AlphaFoldDB" id="A0A6A5G2R0"/>
<feature type="compositionally biased region" description="Basic and acidic residues" evidence="1">
    <location>
        <begin position="110"/>
        <end position="131"/>
    </location>
</feature>
<evidence type="ECO:0000256" key="1">
    <source>
        <dbReference type="SAM" id="MobiDB-lite"/>
    </source>
</evidence>
<dbReference type="RefSeq" id="XP_003103748.2">
    <property type="nucleotide sequence ID" value="XM_003103700.2"/>
</dbReference>
<sequence length="170" mass="19043">MAHAYGLTFDECSVLEFLAVAQRDKFQNKRKIYETVLNNTVLAKARHWRAVEIELFRAFGEMSSSSEDELDSSSDDDGTSGDEDDNSDSDDEVNDSGNEYGMLDENVDLEGDKNLQDNKDRGAQNAEHGRYFEISNDIDDSSRHLLSSESDSESDDEPSSKHFKPCVAVN</sequence>
<dbReference type="GeneID" id="9819420"/>